<organism evidence="4 5">
    <name type="scientific">Nicotiana sylvestris</name>
    <name type="common">Wood tobacco</name>
    <name type="synonym">South American tobacco</name>
    <dbReference type="NCBI Taxonomy" id="4096"/>
    <lineage>
        <taxon>Eukaryota</taxon>
        <taxon>Viridiplantae</taxon>
        <taxon>Streptophyta</taxon>
        <taxon>Embryophyta</taxon>
        <taxon>Tracheophyta</taxon>
        <taxon>Spermatophyta</taxon>
        <taxon>Magnoliopsida</taxon>
        <taxon>eudicotyledons</taxon>
        <taxon>Gunneridae</taxon>
        <taxon>Pentapetalae</taxon>
        <taxon>asterids</taxon>
        <taxon>lamiids</taxon>
        <taxon>Solanales</taxon>
        <taxon>Solanaceae</taxon>
        <taxon>Nicotianoideae</taxon>
        <taxon>Nicotianeae</taxon>
        <taxon>Nicotiana</taxon>
    </lineage>
</organism>
<dbReference type="PANTHER" id="PTHR31623:SF23">
    <property type="entry name" value="ACETYL-COA-BENZYLALCOHOL ACETYLTRANSFERASE-LIKE"/>
    <property type="match status" value="1"/>
</dbReference>
<dbReference type="Gene3D" id="3.30.559.10">
    <property type="entry name" value="Chloramphenicol acetyltransferase-like domain"/>
    <property type="match status" value="2"/>
</dbReference>
<dbReference type="RefSeq" id="XP_009782260.1">
    <property type="nucleotide sequence ID" value="XM_009783958.1"/>
</dbReference>
<dbReference type="GO" id="GO:0016746">
    <property type="term" value="F:acyltransferase activity"/>
    <property type="evidence" value="ECO:0007669"/>
    <property type="project" value="UniProtKB-KW"/>
</dbReference>
<evidence type="ECO:0000313" key="5">
    <source>
        <dbReference type="RefSeq" id="XP_009782260.1"/>
    </source>
</evidence>
<comment type="similarity">
    <text evidence="1">Belongs to the plant acyltransferase family.</text>
</comment>
<protein>
    <submittedName>
        <fullName evidence="5">Acetyl-CoA-benzylalcohol acetyltransferase-like</fullName>
    </submittedName>
</protein>
<dbReference type="KEGG" id="nsy:104231035"/>
<keyword evidence="3" id="KW-0012">Acyltransferase</keyword>
<accession>A0A1U7X703</accession>
<reference evidence="5" key="2">
    <citation type="submission" date="2025-08" db="UniProtKB">
        <authorList>
            <consortium name="RefSeq"/>
        </authorList>
    </citation>
    <scope>IDENTIFICATION</scope>
    <source>
        <tissue evidence="5">Leaf</tissue>
    </source>
</reference>
<dbReference type="Proteomes" id="UP000189701">
    <property type="component" value="Unplaced"/>
</dbReference>
<dbReference type="InterPro" id="IPR023213">
    <property type="entry name" value="CAT-like_dom_sf"/>
</dbReference>
<keyword evidence="4" id="KW-1185">Reference proteome</keyword>
<dbReference type="OrthoDB" id="671439at2759"/>
<keyword evidence="2" id="KW-0808">Transferase</keyword>
<evidence type="ECO:0000256" key="1">
    <source>
        <dbReference type="ARBA" id="ARBA00009861"/>
    </source>
</evidence>
<reference evidence="4" key="1">
    <citation type="journal article" date="2013" name="Genome Biol.">
        <title>Reference genomes and transcriptomes of Nicotiana sylvestris and Nicotiana tomentosiformis.</title>
        <authorList>
            <person name="Sierro N."/>
            <person name="Battey J.N."/>
            <person name="Ouadi S."/>
            <person name="Bovet L."/>
            <person name="Goepfert S."/>
            <person name="Bakaher N."/>
            <person name="Peitsch M.C."/>
            <person name="Ivanov N.V."/>
        </authorList>
    </citation>
    <scope>NUCLEOTIDE SEQUENCE [LARGE SCALE GENOMIC DNA]</scope>
</reference>
<dbReference type="Pfam" id="PF02458">
    <property type="entry name" value="Transferase"/>
    <property type="match status" value="1"/>
</dbReference>
<name>A0A1U7X703_NICSY</name>
<dbReference type="PANTHER" id="PTHR31623">
    <property type="entry name" value="F21J9.9"/>
    <property type="match status" value="1"/>
</dbReference>
<proteinExistence type="inferred from homology"/>
<evidence type="ECO:0000313" key="4">
    <source>
        <dbReference type="Proteomes" id="UP000189701"/>
    </source>
</evidence>
<evidence type="ECO:0000256" key="3">
    <source>
        <dbReference type="ARBA" id="ARBA00023315"/>
    </source>
</evidence>
<sequence>MGFLCANLKKSMVIEIMSKKLVKPSSPTPTHFQSYKLSFFDQLAIKMHVPIVLIYHNLNNSITDELLEESLSKTLTHVYPSAGRINKDRRVVDCLDQGVEFIIAKVNCQLEDFLEQARKDIDLANHFWPQGIKDVDDNYDFAITPLVFVQVTRFECGGLALSVAAEHIAIDGFTNMKFIYEWAKVCRLGIPSSTTDIFNYDLGDIFPARDTSRILKPLASLAIPKDTIMYVAKRFVFNEASISKLRNKIANSIASGVLGFKPSRVEMITSLLWRALIRASQAKNGRLRPSLMSFPVNLRGKASVPKLANAFGNFAVEVPVVFTPNETKMELHNLIALIRDATDKTMVFSAKASNDELVSMAANLYNMTQEWEANEEVDEFTCSSLCRFPMKEADFGLGKPCWMTFGLRQSQVFWLYDADCGSSIAAQVDLNESLMHHFERDQDLNTFTILNN</sequence>
<dbReference type="AlphaFoldDB" id="A0A1U7X703"/>
<dbReference type="GeneID" id="104231035"/>
<gene>
    <name evidence="5" type="primary">LOC104231035</name>
</gene>
<evidence type="ECO:0000256" key="2">
    <source>
        <dbReference type="ARBA" id="ARBA00022679"/>
    </source>
</evidence>
<dbReference type="eggNOG" id="ENOG502RGDR">
    <property type="taxonomic scope" value="Eukaryota"/>
</dbReference>